<dbReference type="SUPFAM" id="SSF81296">
    <property type="entry name" value="E set domains"/>
    <property type="match status" value="1"/>
</dbReference>
<dbReference type="STRING" id="1965070.A0A3S3PJU4"/>
<dbReference type="InterPro" id="IPR003172">
    <property type="entry name" value="ML_dom"/>
</dbReference>
<organism evidence="6 7">
    <name type="scientific">Dinothrombium tinctorium</name>
    <dbReference type="NCBI Taxonomy" id="1965070"/>
    <lineage>
        <taxon>Eukaryota</taxon>
        <taxon>Metazoa</taxon>
        <taxon>Ecdysozoa</taxon>
        <taxon>Arthropoda</taxon>
        <taxon>Chelicerata</taxon>
        <taxon>Arachnida</taxon>
        <taxon>Acari</taxon>
        <taxon>Acariformes</taxon>
        <taxon>Trombidiformes</taxon>
        <taxon>Prostigmata</taxon>
        <taxon>Anystina</taxon>
        <taxon>Parasitengona</taxon>
        <taxon>Trombidioidea</taxon>
        <taxon>Trombidiidae</taxon>
        <taxon>Dinothrombium</taxon>
    </lineage>
</organism>
<dbReference type="InterPro" id="IPR014756">
    <property type="entry name" value="Ig_E-set"/>
</dbReference>
<feature type="chain" id="PRO_5018676753" evidence="4">
    <location>
        <begin position="20"/>
        <end position="149"/>
    </location>
</feature>
<dbReference type="OrthoDB" id="4937502at2759"/>
<gene>
    <name evidence="6" type="ORF">B4U79_04170</name>
</gene>
<feature type="domain" description="MD-2-related lipid-recognition" evidence="5">
    <location>
        <begin position="22"/>
        <end position="146"/>
    </location>
</feature>
<dbReference type="Pfam" id="PF02221">
    <property type="entry name" value="E1_DerP2_DerF2"/>
    <property type="match status" value="1"/>
</dbReference>
<dbReference type="EMBL" id="NCKU01007313">
    <property type="protein sequence ID" value="RWS02726.1"/>
    <property type="molecule type" value="Genomic_DNA"/>
</dbReference>
<dbReference type="FunFam" id="2.60.40.770:FF:000001">
    <property type="entry name" value="NPC intracellular cholesterol transporter 2"/>
    <property type="match status" value="1"/>
</dbReference>
<comment type="similarity">
    <text evidence="2">Belongs to the NPC2 family.</text>
</comment>
<dbReference type="PANTHER" id="PTHR11306">
    <property type="entry name" value="NIEMANN PICK TYPE C2 PROTEIN NPC2-RELATED"/>
    <property type="match status" value="1"/>
</dbReference>
<comment type="caution">
    <text evidence="6">The sequence shown here is derived from an EMBL/GenBank/DDBJ whole genome shotgun (WGS) entry which is preliminary data.</text>
</comment>
<dbReference type="Gene3D" id="2.60.40.770">
    <property type="match status" value="1"/>
</dbReference>
<dbReference type="GO" id="GO:0005576">
    <property type="term" value="C:extracellular region"/>
    <property type="evidence" value="ECO:0007669"/>
    <property type="project" value="UniProtKB-SubCell"/>
</dbReference>
<evidence type="ECO:0000256" key="2">
    <source>
        <dbReference type="ARBA" id="ARBA00006370"/>
    </source>
</evidence>
<evidence type="ECO:0000256" key="3">
    <source>
        <dbReference type="ARBA" id="ARBA00022525"/>
    </source>
</evidence>
<dbReference type="GO" id="GO:0032934">
    <property type="term" value="F:sterol binding"/>
    <property type="evidence" value="ECO:0007669"/>
    <property type="project" value="InterPro"/>
</dbReference>
<evidence type="ECO:0000313" key="7">
    <source>
        <dbReference type="Proteomes" id="UP000285301"/>
    </source>
</evidence>
<name>A0A3S3PJU4_9ACAR</name>
<dbReference type="InterPro" id="IPR039670">
    <property type="entry name" value="NPC2-like"/>
</dbReference>
<evidence type="ECO:0000256" key="4">
    <source>
        <dbReference type="SAM" id="SignalP"/>
    </source>
</evidence>
<feature type="signal peptide" evidence="4">
    <location>
        <begin position="1"/>
        <end position="19"/>
    </location>
</feature>
<keyword evidence="7" id="KW-1185">Reference proteome</keyword>
<dbReference type="SMART" id="SM00737">
    <property type="entry name" value="ML"/>
    <property type="match status" value="1"/>
</dbReference>
<evidence type="ECO:0000313" key="6">
    <source>
        <dbReference type="EMBL" id="RWS02726.1"/>
    </source>
</evidence>
<accession>A0A3S3PJU4</accession>
<evidence type="ECO:0000259" key="5">
    <source>
        <dbReference type="SMART" id="SM00737"/>
    </source>
</evidence>
<dbReference type="GO" id="GO:0015918">
    <property type="term" value="P:sterol transport"/>
    <property type="evidence" value="ECO:0007669"/>
    <property type="project" value="InterPro"/>
</dbReference>
<protein>
    <submittedName>
        <fullName evidence="6">Protein NPC2-like protein</fullName>
    </submittedName>
</protein>
<keyword evidence="4" id="KW-0732">Signal</keyword>
<sequence>MLKVTLVFCLATLWSLTFAILPRPCRDFPSFTSVNVSDCEGDFSPCPFVKGSNVTLTASFISNIDSQNTTIAVFGKITTLKIRTPFPISPNSGCFYGIPCPIKKNEEYTFQLTMPIRRLYPAIRVDTGLELFGDNNARIACVQFPARIQ</sequence>
<dbReference type="Proteomes" id="UP000285301">
    <property type="component" value="Unassembled WGS sequence"/>
</dbReference>
<proteinExistence type="inferred from homology"/>
<reference evidence="6 7" key="1">
    <citation type="journal article" date="2018" name="Gigascience">
        <title>Genomes of trombidid mites reveal novel predicted allergens and laterally-transferred genes associated with secondary metabolism.</title>
        <authorList>
            <person name="Dong X."/>
            <person name="Chaisiri K."/>
            <person name="Xia D."/>
            <person name="Armstrong S.D."/>
            <person name="Fang Y."/>
            <person name="Donnelly M.J."/>
            <person name="Kadowaki T."/>
            <person name="McGarry J.W."/>
            <person name="Darby A.C."/>
            <person name="Makepeace B.L."/>
        </authorList>
    </citation>
    <scope>NUCLEOTIDE SEQUENCE [LARGE SCALE GENOMIC DNA]</scope>
    <source>
        <strain evidence="6">UoL-WK</strain>
    </source>
</reference>
<comment type="subcellular location">
    <subcellularLocation>
        <location evidence="1">Secreted</location>
    </subcellularLocation>
</comment>
<dbReference type="AlphaFoldDB" id="A0A3S3PJU4"/>
<keyword evidence="3" id="KW-0964">Secreted</keyword>
<evidence type="ECO:0000256" key="1">
    <source>
        <dbReference type="ARBA" id="ARBA00004613"/>
    </source>
</evidence>
<dbReference type="PANTHER" id="PTHR11306:SF68">
    <property type="entry name" value="NPC INTRACELLULAR CHOLESTEROL TRANSPORTER 2"/>
    <property type="match status" value="1"/>
</dbReference>